<dbReference type="Gene3D" id="1.10.1090.10">
    <property type="entry name" value="Cytochrome b-c1 complex subunit 7"/>
    <property type="match status" value="1"/>
</dbReference>
<sequence length="112" mass="13519">MAVRQIIVRRNSFLAPLRKWAYNASGFNKYGLMHDDCLYEDEDVKEALRRLPENILHERNFRIVRAVQLSIQHDYLPKEQWTKYEEDVKYLSPIIEQVKKEKAEQEEWDASH</sequence>
<evidence type="ECO:0000256" key="8">
    <source>
        <dbReference type="ARBA" id="ARBA00023128"/>
    </source>
</evidence>
<dbReference type="PANTHER" id="PTHR12022">
    <property type="entry name" value="UBIQUINOL-CYTOCHROME C REDUCTASE COMPLEX 14 KD PROTEIN"/>
    <property type="match status" value="1"/>
</dbReference>
<evidence type="ECO:0000313" key="13">
    <source>
        <dbReference type="EMBL" id="BAN20761.1"/>
    </source>
</evidence>
<reference evidence="13" key="1">
    <citation type="journal article" date="2013" name="PLoS ONE">
        <title>Gene expression in gut symbiotic organ of stinkbug affected by extracellular bacterial symbiont.</title>
        <authorList>
            <person name="Futahashi R."/>
            <person name="Tanaka K."/>
            <person name="Tanahashi M."/>
            <person name="Nikoh N."/>
            <person name="Kikuchi Y."/>
            <person name="Lee B.L."/>
            <person name="Fukatsu T."/>
        </authorList>
    </citation>
    <scope>NUCLEOTIDE SEQUENCE</scope>
    <source>
        <tissue evidence="13">Midgut</tissue>
    </source>
</reference>
<organism evidence="13">
    <name type="scientific">Riptortus pedestris</name>
    <name type="common">Bean bug</name>
    <dbReference type="NCBI Taxonomy" id="329032"/>
    <lineage>
        <taxon>Eukaryota</taxon>
        <taxon>Metazoa</taxon>
        <taxon>Ecdysozoa</taxon>
        <taxon>Arthropoda</taxon>
        <taxon>Hexapoda</taxon>
        <taxon>Insecta</taxon>
        <taxon>Pterygota</taxon>
        <taxon>Neoptera</taxon>
        <taxon>Paraneoptera</taxon>
        <taxon>Hemiptera</taxon>
        <taxon>Heteroptera</taxon>
        <taxon>Panheteroptera</taxon>
        <taxon>Pentatomomorpha</taxon>
        <taxon>Coreoidea</taxon>
        <taxon>Alydidae</taxon>
        <taxon>Riptortus</taxon>
    </lineage>
</organism>
<dbReference type="GO" id="GO:0045275">
    <property type="term" value="C:respiratory chain complex III"/>
    <property type="evidence" value="ECO:0007669"/>
    <property type="project" value="InterPro"/>
</dbReference>
<dbReference type="EMBL" id="AK417546">
    <property type="protein sequence ID" value="BAN20761.1"/>
    <property type="molecule type" value="mRNA"/>
</dbReference>
<comment type="subcellular location">
    <subcellularLocation>
        <location evidence="1">Mitochondrion inner membrane</location>
        <topology evidence="1">Peripheral membrane protein</topology>
        <orientation evidence="1">Matrix side</orientation>
    </subcellularLocation>
</comment>
<evidence type="ECO:0000256" key="2">
    <source>
        <dbReference type="ARBA" id="ARBA00008554"/>
    </source>
</evidence>
<keyword evidence="7 12" id="KW-0249">Electron transport</keyword>
<comment type="subunit">
    <text evidence="10">Component of the ubiquinol-cytochrome c oxidoreductase (cytochrome b-c1 complex, complex III, CIII), a multisubunit enzyme composed of 3 respiratory subunits cytochrome b, cytochrome c1 and Rieske protein, 2 core protein subunits, and additional low-molecular weight protein subunits. The complex exists as an obligatory dimer and forms supercomplexes (SCs) in the inner mitochondrial membrane with cytochrome c oxidase (complex IV, CIV).</text>
</comment>
<dbReference type="AlphaFoldDB" id="R4WPG7"/>
<keyword evidence="6 12" id="KW-0999">Mitochondrion inner membrane</keyword>
<evidence type="ECO:0000256" key="5">
    <source>
        <dbReference type="ARBA" id="ARBA00022660"/>
    </source>
</evidence>
<dbReference type="GO" id="GO:0006122">
    <property type="term" value="P:mitochondrial electron transport, ubiquinol to cytochrome c"/>
    <property type="evidence" value="ECO:0007669"/>
    <property type="project" value="InterPro"/>
</dbReference>
<evidence type="ECO:0000256" key="4">
    <source>
        <dbReference type="ARBA" id="ARBA00022448"/>
    </source>
</evidence>
<dbReference type="PIRSF" id="PIRSF000022">
    <property type="entry name" value="Bc1_14K"/>
    <property type="match status" value="1"/>
</dbReference>
<evidence type="ECO:0000256" key="9">
    <source>
        <dbReference type="ARBA" id="ARBA00023136"/>
    </source>
</evidence>
<dbReference type="InterPro" id="IPR036544">
    <property type="entry name" value="QCR7_sf"/>
</dbReference>
<keyword evidence="4 12" id="KW-0813">Transport</keyword>
<accession>R4WPG7</accession>
<evidence type="ECO:0000256" key="7">
    <source>
        <dbReference type="ARBA" id="ARBA00022982"/>
    </source>
</evidence>
<dbReference type="PANTHER" id="PTHR12022:SF0">
    <property type="entry name" value="CYTOCHROME B-C1 COMPLEX SUBUNIT 7"/>
    <property type="match status" value="1"/>
</dbReference>
<evidence type="ECO:0000256" key="12">
    <source>
        <dbReference type="PIRNR" id="PIRNR000022"/>
    </source>
</evidence>
<evidence type="ECO:0000256" key="1">
    <source>
        <dbReference type="ARBA" id="ARBA00004443"/>
    </source>
</evidence>
<comment type="subunit">
    <text evidence="11">Component of the ubiquinol-cytochrome c oxidoreductase (cytochrome b-c1 complex, complex III, CIII), a multisubunit enzyme composed of 11 subunits. The complex is composed of 3 respiratory subunits cytochrome b, cytochrome c1 and Rieske protein UQCRFS1, 2 core protein subunits UQCRC1/QCR1 and UQCRC2/QCR2, and 6 low-molecular weight protein subunits UQCRH/QCR6, UQCRB/QCR7, UQCRQ/QCR8, UQCR10/QCR9, UQCR11/QCR10 and subunit 9, the cleavage product of Rieske protein UQCRFS1. The complex exists as an obligatory dimer and forms supercomplexes (SCs) in the inner mitochondrial membrane with NADH-ubiquinone oxidoreductase (complex I, CI) and cytochrome c oxidase (complex IV, CIV), resulting in different assemblies (supercomplex SCI(1)III(2)IV(1) and megacomplex MCI(2)III(2)IV(2)).</text>
</comment>
<name>R4WPG7_RIPPE</name>
<evidence type="ECO:0000256" key="3">
    <source>
        <dbReference type="ARBA" id="ARBA00016323"/>
    </source>
</evidence>
<evidence type="ECO:0000256" key="6">
    <source>
        <dbReference type="ARBA" id="ARBA00022792"/>
    </source>
</evidence>
<evidence type="ECO:0000256" key="10">
    <source>
        <dbReference type="ARBA" id="ARBA00038521"/>
    </source>
</evidence>
<dbReference type="SUPFAM" id="SSF81524">
    <property type="entry name" value="14 kDa protein of cytochrome bc1 complex (Ubiquinol-cytochrome c reductase)"/>
    <property type="match status" value="1"/>
</dbReference>
<evidence type="ECO:0000256" key="11">
    <source>
        <dbReference type="ARBA" id="ARBA00046393"/>
    </source>
</evidence>
<dbReference type="GO" id="GO:0005743">
    <property type="term" value="C:mitochondrial inner membrane"/>
    <property type="evidence" value="ECO:0007669"/>
    <property type="project" value="UniProtKB-SubCell"/>
</dbReference>
<dbReference type="Pfam" id="PF02271">
    <property type="entry name" value="UCR_14kD"/>
    <property type="match status" value="1"/>
</dbReference>
<comment type="similarity">
    <text evidence="2 12">Belongs to the UQCRB/QCR7 family.</text>
</comment>
<keyword evidence="9 12" id="KW-0472">Membrane</keyword>
<keyword evidence="5 12" id="KW-0679">Respiratory chain</keyword>
<protein>
    <recommendedName>
        <fullName evidence="3 12">Cytochrome b-c1 complex subunit 7</fullName>
    </recommendedName>
</protein>
<keyword evidence="8 12" id="KW-0496">Mitochondrion</keyword>
<proteinExistence type="evidence at transcript level"/>
<dbReference type="InterPro" id="IPR003197">
    <property type="entry name" value="QCR7"/>
</dbReference>
<comment type="function">
    <text evidence="12">Component of the ubiquinol-cytochrome c oxidoreductase, a multisubunit transmembrane complex that is part of the mitochondrial electron transport chain which drives oxidative phosphorylation.</text>
</comment>
<dbReference type="FunFam" id="1.10.1090.10:FF:000001">
    <property type="entry name" value="Cytochrome b-c1 complex subunit 7"/>
    <property type="match status" value="1"/>
</dbReference>